<reference evidence="1 2" key="2">
    <citation type="journal article" date="2010" name="Stand. Genomic Sci.">
        <title>Complete genome sequence of Nakamurella multipartita type strain (Y-104).</title>
        <authorList>
            <person name="Tice H."/>
            <person name="Mayilraj S."/>
            <person name="Sims D."/>
            <person name="Lapidus A."/>
            <person name="Nolan M."/>
            <person name="Lucas S."/>
            <person name="Glavina Del Rio T."/>
            <person name="Copeland A."/>
            <person name="Cheng J.F."/>
            <person name="Meincke L."/>
            <person name="Bruce D."/>
            <person name="Goodwin L."/>
            <person name="Pitluck S."/>
            <person name="Ivanova N."/>
            <person name="Mavromatis K."/>
            <person name="Ovchinnikova G."/>
            <person name="Pati A."/>
            <person name="Chen A."/>
            <person name="Palaniappan K."/>
            <person name="Land M."/>
            <person name="Hauser L."/>
            <person name="Chang Y.J."/>
            <person name="Jeffries C.D."/>
            <person name="Detter J.C."/>
            <person name="Brettin T."/>
            <person name="Rohde M."/>
            <person name="Goker M."/>
            <person name="Bristow J."/>
            <person name="Eisen J.A."/>
            <person name="Markowitz V."/>
            <person name="Hugenholtz P."/>
            <person name="Kyrpides N.C."/>
            <person name="Klenk H.P."/>
            <person name="Chen F."/>
        </authorList>
    </citation>
    <scope>NUCLEOTIDE SEQUENCE [LARGE SCALE GENOMIC DNA]</scope>
    <source>
        <strain evidence="2">ATCC 700099 / DSM 44233 / CIP 104796 / JCM 9543 / NBRC 105858 / Y-104</strain>
    </source>
</reference>
<dbReference type="HOGENOM" id="CLU_825768_0_0_11"/>
<dbReference type="STRING" id="479431.Namu_3370"/>
<evidence type="ECO:0008006" key="3">
    <source>
        <dbReference type="Google" id="ProtNLM"/>
    </source>
</evidence>
<organism evidence="1 2">
    <name type="scientific">Nakamurella multipartita (strain ATCC 700099 / DSM 44233 / CIP 104796 / JCM 9543 / NBRC 105858 / Y-104)</name>
    <name type="common">Microsphaera multipartita</name>
    <dbReference type="NCBI Taxonomy" id="479431"/>
    <lineage>
        <taxon>Bacteria</taxon>
        <taxon>Bacillati</taxon>
        <taxon>Actinomycetota</taxon>
        <taxon>Actinomycetes</taxon>
        <taxon>Nakamurellales</taxon>
        <taxon>Nakamurellaceae</taxon>
        <taxon>Nakamurella</taxon>
    </lineage>
</organism>
<name>C8XDZ5_NAKMY</name>
<keyword evidence="2" id="KW-1185">Reference proteome</keyword>
<dbReference type="SUPFAM" id="SSF53756">
    <property type="entry name" value="UDP-Glycosyltransferase/glycogen phosphorylase"/>
    <property type="match status" value="1"/>
</dbReference>
<evidence type="ECO:0000313" key="1">
    <source>
        <dbReference type="EMBL" id="ACV79698.1"/>
    </source>
</evidence>
<dbReference type="KEGG" id="nml:Namu_3370"/>
<dbReference type="eggNOG" id="COG0438">
    <property type="taxonomic scope" value="Bacteria"/>
</dbReference>
<proteinExistence type="predicted"/>
<dbReference type="InParanoid" id="C8XDZ5"/>
<dbReference type="EMBL" id="CP001737">
    <property type="protein sequence ID" value="ACV79698.1"/>
    <property type="molecule type" value="Genomic_DNA"/>
</dbReference>
<accession>C8XDZ5</accession>
<sequence>MAVRSPGNRLLVPHSPDHRVALGWFGPPEHGVTDMARRIAAAATDLGFAGPVVGELDAARVAELVGRLPAPVRLLHLHVSDWLIADATADPDRVIDGLAGAAAARGLALSVTLHDLPGPGDPPELGARRAATYRRLVDAAAGVAVCSEHERSLLHERVAPGRAVTVIPLPIDPLATHPAPPAGGGDGGEPTVAIFGFLYPGKGHRDVIEELAEFGPPVTVLAIGRPSARHPDLVDELAEAARARGLSFRCTGYVPEEQVLDRLRAPVIPVAPQTNISASGSINSWLTAGRRPLVRAGRYAAELGRRLPGSVQLYPPGALADAVRRAQAEPATTWLPAGLELGPTTPTVARRYLDWLTGLAGRAHRPAGGSGTGPGSVA</sequence>
<gene>
    <name evidence="1" type="ordered locus">Namu_3370</name>
</gene>
<reference evidence="2" key="1">
    <citation type="submission" date="2009-09" db="EMBL/GenBank/DDBJ databases">
        <title>The complete genome of Nakamurella multipartita DSM 44233.</title>
        <authorList>
            <consortium name="US DOE Joint Genome Institute (JGI-PGF)"/>
            <person name="Lucas S."/>
            <person name="Copeland A."/>
            <person name="Lapidus A."/>
            <person name="Glavina del Rio T."/>
            <person name="Dalin E."/>
            <person name="Tice H."/>
            <person name="Bruce D."/>
            <person name="Goodwin L."/>
            <person name="Pitluck S."/>
            <person name="Kyrpides N."/>
            <person name="Mavromatis K."/>
            <person name="Ivanova N."/>
            <person name="Ovchinnikova G."/>
            <person name="Sims D."/>
            <person name="Meincke L."/>
            <person name="Brettin T."/>
            <person name="Detter J.C."/>
            <person name="Han C."/>
            <person name="Larimer F."/>
            <person name="Land M."/>
            <person name="Hauser L."/>
            <person name="Markowitz V."/>
            <person name="Cheng J.-F."/>
            <person name="Hugenholtz P."/>
            <person name="Woyke T."/>
            <person name="Wu D."/>
            <person name="Klenk H.-P."/>
            <person name="Eisen J.A."/>
        </authorList>
    </citation>
    <scope>NUCLEOTIDE SEQUENCE [LARGE SCALE GENOMIC DNA]</scope>
    <source>
        <strain evidence="2">ATCC 700099 / DSM 44233 / CIP 104796 / JCM 9543 / NBRC 105858 / Y-104</strain>
    </source>
</reference>
<dbReference type="Proteomes" id="UP000002218">
    <property type="component" value="Chromosome"/>
</dbReference>
<evidence type="ECO:0000313" key="2">
    <source>
        <dbReference type="Proteomes" id="UP000002218"/>
    </source>
</evidence>
<protein>
    <recommendedName>
        <fullName evidence="3">Glycosyltransferase subfamily 4-like N-terminal domain-containing protein</fullName>
    </recommendedName>
</protein>
<dbReference type="AlphaFoldDB" id="C8XDZ5"/>
<dbReference type="Gene3D" id="3.40.50.2000">
    <property type="entry name" value="Glycogen Phosphorylase B"/>
    <property type="match status" value="2"/>
</dbReference>